<organism evidence="1">
    <name type="scientific">marine metagenome</name>
    <dbReference type="NCBI Taxonomy" id="408172"/>
    <lineage>
        <taxon>unclassified sequences</taxon>
        <taxon>metagenomes</taxon>
        <taxon>ecological metagenomes</taxon>
    </lineage>
</organism>
<sequence>MNLPDPYMFPTWHFPTFLSPKHSMISIHTDFIFSSAMFLIYHSASTDDVAGQK</sequence>
<proteinExistence type="predicted"/>
<reference evidence="1" key="1">
    <citation type="submission" date="2018-05" db="EMBL/GenBank/DDBJ databases">
        <authorList>
            <person name="Lanie J.A."/>
            <person name="Ng W.-L."/>
            <person name="Kazmierczak K.M."/>
            <person name="Andrzejewski T.M."/>
            <person name="Davidsen T.M."/>
            <person name="Wayne K.J."/>
            <person name="Tettelin H."/>
            <person name="Glass J.I."/>
            <person name="Rusch D."/>
            <person name="Podicherti R."/>
            <person name="Tsui H.-C.T."/>
            <person name="Winkler M.E."/>
        </authorList>
    </citation>
    <scope>NUCLEOTIDE SEQUENCE</scope>
</reference>
<name>A0A382UZG3_9ZZZZ</name>
<dbReference type="AlphaFoldDB" id="A0A382UZG3"/>
<protein>
    <submittedName>
        <fullName evidence="1">Uncharacterized protein</fullName>
    </submittedName>
</protein>
<gene>
    <name evidence="1" type="ORF">METZ01_LOCUS392487</name>
</gene>
<evidence type="ECO:0000313" key="1">
    <source>
        <dbReference type="EMBL" id="SVD39633.1"/>
    </source>
</evidence>
<dbReference type="EMBL" id="UINC01147993">
    <property type="protein sequence ID" value="SVD39633.1"/>
    <property type="molecule type" value="Genomic_DNA"/>
</dbReference>
<accession>A0A382UZG3</accession>